<dbReference type="Proteomes" id="UP001164459">
    <property type="component" value="Chromosome"/>
</dbReference>
<evidence type="ECO:0000313" key="2">
    <source>
        <dbReference type="EMBL" id="WAS95681.1"/>
    </source>
</evidence>
<dbReference type="EMBL" id="CP114040">
    <property type="protein sequence ID" value="WAS95681.1"/>
    <property type="molecule type" value="Genomic_DNA"/>
</dbReference>
<reference evidence="2" key="1">
    <citation type="submission" date="2022-11" db="EMBL/GenBank/DDBJ databases">
        <title>Minimal conservation of predation-associated metabolite biosynthetic gene clusters underscores biosynthetic potential of Myxococcota including descriptions for ten novel species: Archangium lansinium sp. nov., Myxococcus landrumus sp. nov., Nannocystis bai.</title>
        <authorList>
            <person name="Ahearne A."/>
            <person name="Stevens C."/>
            <person name="Dowd S."/>
        </authorList>
    </citation>
    <scope>NUCLEOTIDE SEQUENCE</scope>
    <source>
        <strain evidence="2">Fl3</strain>
    </source>
</reference>
<dbReference type="RefSeq" id="WP_269038027.1">
    <property type="nucleotide sequence ID" value="NZ_CP114040.1"/>
</dbReference>
<evidence type="ECO:0000256" key="1">
    <source>
        <dbReference type="SAM" id="SignalP"/>
    </source>
</evidence>
<proteinExistence type="predicted"/>
<feature type="signal peptide" evidence="1">
    <location>
        <begin position="1"/>
        <end position="34"/>
    </location>
</feature>
<keyword evidence="1" id="KW-0732">Signal</keyword>
<feature type="chain" id="PRO_5045740455" description="Lipoprotein" evidence="1">
    <location>
        <begin position="35"/>
        <end position="161"/>
    </location>
</feature>
<protein>
    <recommendedName>
        <fullName evidence="4">Lipoprotein</fullName>
    </recommendedName>
</protein>
<evidence type="ECO:0000313" key="3">
    <source>
        <dbReference type="Proteomes" id="UP001164459"/>
    </source>
</evidence>
<organism evidence="2 3">
    <name type="scientific">Nannocystis punicea</name>
    <dbReference type="NCBI Taxonomy" id="2995304"/>
    <lineage>
        <taxon>Bacteria</taxon>
        <taxon>Pseudomonadati</taxon>
        <taxon>Myxococcota</taxon>
        <taxon>Polyangia</taxon>
        <taxon>Nannocystales</taxon>
        <taxon>Nannocystaceae</taxon>
        <taxon>Nannocystis</taxon>
    </lineage>
</organism>
<keyword evidence="3" id="KW-1185">Reference proteome</keyword>
<gene>
    <name evidence="2" type="ORF">O0S08_05920</name>
</gene>
<accession>A0ABY7H8U1</accession>
<name>A0ABY7H8U1_9BACT</name>
<evidence type="ECO:0008006" key="4">
    <source>
        <dbReference type="Google" id="ProtNLM"/>
    </source>
</evidence>
<sequence>MADTCTLFVSRRIVTQVRRLVLAFAALVSACATAAAPQARPPEPRMGYLAIEVSPAENAPSDGYCWSSTARSAAGGEPVFAEDGCVRSGGVSRGGWLEPGEYTVELVHCAGADCNAERDPSRYPLACPPIRVTIVAGRLAKVRERWSVPDDCAAGVHEAPL</sequence>